<reference evidence="1" key="1">
    <citation type="journal article" date="2020" name="Nature">
        <title>Giant virus diversity and host interactions through global metagenomics.</title>
        <authorList>
            <person name="Schulz F."/>
            <person name="Roux S."/>
            <person name="Paez-Espino D."/>
            <person name="Jungbluth S."/>
            <person name="Walsh D.A."/>
            <person name="Denef V.J."/>
            <person name="McMahon K.D."/>
            <person name="Konstantinidis K.T."/>
            <person name="Eloe-Fadrosh E.A."/>
            <person name="Kyrpides N.C."/>
            <person name="Woyke T."/>
        </authorList>
    </citation>
    <scope>NUCLEOTIDE SEQUENCE</scope>
    <source>
        <strain evidence="1">GVMAG-M-3300023174-130</strain>
    </source>
</reference>
<organism evidence="1">
    <name type="scientific">viral metagenome</name>
    <dbReference type="NCBI Taxonomy" id="1070528"/>
    <lineage>
        <taxon>unclassified sequences</taxon>
        <taxon>metagenomes</taxon>
        <taxon>organismal metagenomes</taxon>
    </lineage>
</organism>
<protein>
    <recommendedName>
        <fullName evidence="2">Glycosyltransferase 2-like domain-containing protein</fullName>
    </recommendedName>
</protein>
<sequence length="267" mass="32341">MSIPDNRNFGFIIIRHVNSEITNNYWNKCVIHIRRFYPFKKIVVIDDNSNQDFLKQDYEYKNIEYINSEFPGRGELLPYYYFFKNHFFDNAIIIHDSIFIQKRINFESLIKKQIKVLPLWHFTCEKNENSDNTLRLISVLNNGYEIYNTFKVDKSFETMMDKKNKNIWSGCFGIQSFINRDFLIGLRNKYQLFNLLNVVKSRSDRCCLERIMGMIFYTEYIKYLKIPSLFGDIKQYFEWGYSYNQYIEDTKNKKIPNIPFVKVWTGR</sequence>
<evidence type="ECO:0008006" key="2">
    <source>
        <dbReference type="Google" id="ProtNLM"/>
    </source>
</evidence>
<name>A0A6C0DA52_9ZZZZ</name>
<proteinExistence type="predicted"/>
<accession>A0A6C0DA52</accession>
<dbReference type="AlphaFoldDB" id="A0A6C0DA52"/>
<evidence type="ECO:0000313" key="1">
    <source>
        <dbReference type="EMBL" id="QHT12799.1"/>
    </source>
</evidence>
<dbReference type="EMBL" id="MN739551">
    <property type="protein sequence ID" value="QHT12799.1"/>
    <property type="molecule type" value="Genomic_DNA"/>
</dbReference>